<accession>A0A1L8RCV3</accession>
<dbReference type="EMBL" id="JXKH01000008">
    <property type="protein sequence ID" value="OJG17578.1"/>
    <property type="molecule type" value="Genomic_DNA"/>
</dbReference>
<evidence type="ECO:0000256" key="7">
    <source>
        <dbReference type="ARBA" id="ARBA00023268"/>
    </source>
</evidence>
<dbReference type="SUPFAM" id="SSF53901">
    <property type="entry name" value="Thiolase-like"/>
    <property type="match status" value="1"/>
</dbReference>
<dbReference type="InterPro" id="IPR004655">
    <property type="entry name" value="FabH"/>
</dbReference>
<keyword evidence="4 9" id="KW-0276">Fatty acid metabolism</keyword>
<dbReference type="Gene3D" id="3.40.47.10">
    <property type="match status" value="1"/>
</dbReference>
<evidence type="ECO:0000256" key="9">
    <source>
        <dbReference type="HAMAP-Rule" id="MF_01815"/>
    </source>
</evidence>
<dbReference type="EC" id="2.3.1.180" evidence="9"/>
<dbReference type="Proteomes" id="UP000181884">
    <property type="component" value="Unassembled WGS sequence"/>
</dbReference>
<reference evidence="12 13" key="1">
    <citation type="submission" date="2014-12" db="EMBL/GenBank/DDBJ databases">
        <title>Draft genome sequences of 29 type strains of Enterococci.</title>
        <authorList>
            <person name="Zhong Z."/>
            <person name="Sun Z."/>
            <person name="Liu W."/>
            <person name="Zhang W."/>
            <person name="Zhang H."/>
        </authorList>
    </citation>
    <scope>NUCLEOTIDE SEQUENCE [LARGE SCALE GENOMIC DNA]</scope>
    <source>
        <strain evidence="12 13">DSM 17029</strain>
    </source>
</reference>
<dbReference type="InterPro" id="IPR013747">
    <property type="entry name" value="ACP_syn_III_C"/>
</dbReference>
<dbReference type="HAMAP" id="MF_01815">
    <property type="entry name" value="FabH"/>
    <property type="match status" value="1"/>
</dbReference>
<comment type="domain">
    <text evidence="9">The last Arg residue of the ACP-binding site is essential for the weak association between ACP/AcpP and FabH.</text>
</comment>
<dbReference type="STRING" id="214095.RU97_GL002586"/>
<sequence>MQYGKITAIAKYVPEKQVSNHQLAEIMDTNDEWINSRTGISNRHLAVTENTSDLCTQVARQLLAQSQTTPAELDFILVATMTPDFQTPSVACQVQGAIAADNAFAFDLNAACSGFVYALAMAEKLIRSGSRKGLVIGGEVLSKILDWQDRGTAVLFGDGAGGVLLEADDTAHILAEKLAADGKRGLSLKSGGASGGNPYGLAAVANEPLQMNGRDIFDFAVRDVPKNIQAVLNLAELETSMVDYYLLHQANQRIVEKIARKLKEPLTKFPMSMATYGNTSAASIPLLLHDEVAAGNITLGSNQTLVLTGFGGGLTWGSLVLKV</sequence>
<protein>
    <recommendedName>
        <fullName evidence="9">Beta-ketoacyl-[acyl-carrier-protein] synthase III</fullName>
        <shortName evidence="9">Beta-ketoacyl-ACP synthase III</shortName>
        <shortName evidence="9">KAS III</shortName>
        <ecNumber evidence="9">2.3.1.180</ecNumber>
    </recommendedName>
    <alternativeName>
        <fullName evidence="9">3-oxoacyl-[acyl-carrier-protein] synthase 3</fullName>
    </alternativeName>
    <alternativeName>
        <fullName evidence="9">3-oxoacyl-[acyl-carrier-protein] synthase III</fullName>
    </alternativeName>
</protein>
<keyword evidence="8 9" id="KW-0012">Acyltransferase</keyword>
<comment type="similarity">
    <text evidence="1 9">Belongs to the thiolase-like superfamily. FabH family.</text>
</comment>
<dbReference type="InterPro" id="IPR016039">
    <property type="entry name" value="Thiolase-like"/>
</dbReference>
<evidence type="ECO:0000256" key="8">
    <source>
        <dbReference type="ARBA" id="ARBA00023315"/>
    </source>
</evidence>
<feature type="region of interest" description="ACP-binding" evidence="9">
    <location>
        <begin position="249"/>
        <end position="253"/>
    </location>
</feature>
<evidence type="ECO:0000313" key="13">
    <source>
        <dbReference type="Proteomes" id="UP000181884"/>
    </source>
</evidence>
<dbReference type="GO" id="GO:0005737">
    <property type="term" value="C:cytoplasm"/>
    <property type="evidence" value="ECO:0007669"/>
    <property type="project" value="UniProtKB-SubCell"/>
</dbReference>
<dbReference type="CDD" id="cd00830">
    <property type="entry name" value="KAS_III"/>
    <property type="match status" value="1"/>
</dbReference>
<evidence type="ECO:0000259" key="11">
    <source>
        <dbReference type="Pfam" id="PF08545"/>
    </source>
</evidence>
<organism evidence="12 13">
    <name type="scientific">Enterococcus canis</name>
    <dbReference type="NCBI Taxonomy" id="214095"/>
    <lineage>
        <taxon>Bacteria</taxon>
        <taxon>Bacillati</taxon>
        <taxon>Bacillota</taxon>
        <taxon>Bacilli</taxon>
        <taxon>Lactobacillales</taxon>
        <taxon>Enterococcaceae</taxon>
        <taxon>Enterococcus</taxon>
    </lineage>
</organism>
<keyword evidence="6 9" id="KW-0275">Fatty acid biosynthesis</keyword>
<comment type="function">
    <text evidence="9">Catalyzes the condensation reaction of fatty acid synthesis by the addition to an acyl acceptor of two carbons from malonyl-ACP. Catalyzes the first condensation reaction which initiates fatty acid synthesis and may therefore play a role in governing the total rate of fatty acid production. Possesses both acetoacetyl-ACP synthase and acetyl transacylase activities. Its substrate specificity determines the biosynthesis of branched-chain and/or straight-chain of fatty acids.</text>
</comment>
<dbReference type="InterPro" id="IPR013751">
    <property type="entry name" value="ACP_syn_III_N"/>
</dbReference>
<dbReference type="Pfam" id="PF08545">
    <property type="entry name" value="ACP_syn_III"/>
    <property type="match status" value="1"/>
</dbReference>
<name>A0A1L8RCV3_9ENTE</name>
<feature type="active site" evidence="9">
    <location>
        <position position="248"/>
    </location>
</feature>
<comment type="caution">
    <text evidence="12">The sequence shown here is derived from an EMBL/GenBank/DDBJ whole genome shotgun (WGS) entry which is preliminary data.</text>
</comment>
<dbReference type="Pfam" id="PF08541">
    <property type="entry name" value="ACP_syn_III_C"/>
    <property type="match status" value="1"/>
</dbReference>
<evidence type="ECO:0000256" key="1">
    <source>
        <dbReference type="ARBA" id="ARBA00008642"/>
    </source>
</evidence>
<evidence type="ECO:0000256" key="2">
    <source>
        <dbReference type="ARBA" id="ARBA00022516"/>
    </source>
</evidence>
<dbReference type="GO" id="GO:0004315">
    <property type="term" value="F:3-oxoacyl-[acyl-carrier-protein] synthase activity"/>
    <property type="evidence" value="ECO:0007669"/>
    <property type="project" value="InterPro"/>
</dbReference>
<keyword evidence="7 9" id="KW-0511">Multifunctional enzyme</keyword>
<keyword evidence="2 9" id="KW-0444">Lipid biosynthesis</keyword>
<evidence type="ECO:0000256" key="3">
    <source>
        <dbReference type="ARBA" id="ARBA00022679"/>
    </source>
</evidence>
<evidence type="ECO:0000313" key="12">
    <source>
        <dbReference type="EMBL" id="OJG17578.1"/>
    </source>
</evidence>
<dbReference type="PANTHER" id="PTHR43091">
    <property type="entry name" value="3-OXOACYL-[ACYL-CARRIER-PROTEIN] SYNTHASE"/>
    <property type="match status" value="1"/>
</dbReference>
<dbReference type="GO" id="GO:0033818">
    <property type="term" value="F:beta-ketoacyl-acyl-carrier-protein synthase III activity"/>
    <property type="evidence" value="ECO:0007669"/>
    <property type="project" value="UniProtKB-UniRule"/>
</dbReference>
<dbReference type="PANTHER" id="PTHR43091:SF1">
    <property type="entry name" value="BETA-KETOACYL-[ACYL-CARRIER-PROTEIN] SYNTHASE III, CHLOROPLASTIC"/>
    <property type="match status" value="1"/>
</dbReference>
<keyword evidence="13" id="KW-1185">Reference proteome</keyword>
<comment type="subcellular location">
    <subcellularLocation>
        <location evidence="9">Cytoplasm</location>
    </subcellularLocation>
</comment>
<dbReference type="GO" id="GO:0006633">
    <property type="term" value="P:fatty acid biosynthetic process"/>
    <property type="evidence" value="ECO:0007669"/>
    <property type="project" value="UniProtKB-UniRule"/>
</dbReference>
<keyword evidence="9" id="KW-0963">Cytoplasm</keyword>
<feature type="domain" description="Beta-ketoacyl-[acyl-carrier-protein] synthase III C-terminal" evidence="10">
    <location>
        <begin position="234"/>
        <end position="322"/>
    </location>
</feature>
<dbReference type="RefSeq" id="WP_067390922.1">
    <property type="nucleotide sequence ID" value="NZ_JXKH01000008.1"/>
</dbReference>
<proteinExistence type="inferred from homology"/>
<evidence type="ECO:0000259" key="10">
    <source>
        <dbReference type="Pfam" id="PF08541"/>
    </source>
</evidence>
<feature type="active site" evidence="9">
    <location>
        <position position="278"/>
    </location>
</feature>
<comment type="pathway">
    <text evidence="9">Lipid metabolism; fatty acid biosynthesis.</text>
</comment>
<comment type="catalytic activity">
    <reaction evidence="9">
        <text>malonyl-[ACP] + acetyl-CoA + H(+) = 3-oxobutanoyl-[ACP] + CO2 + CoA</text>
        <dbReference type="Rhea" id="RHEA:12080"/>
        <dbReference type="Rhea" id="RHEA-COMP:9623"/>
        <dbReference type="Rhea" id="RHEA-COMP:9625"/>
        <dbReference type="ChEBI" id="CHEBI:15378"/>
        <dbReference type="ChEBI" id="CHEBI:16526"/>
        <dbReference type="ChEBI" id="CHEBI:57287"/>
        <dbReference type="ChEBI" id="CHEBI:57288"/>
        <dbReference type="ChEBI" id="CHEBI:78449"/>
        <dbReference type="ChEBI" id="CHEBI:78450"/>
        <dbReference type="EC" id="2.3.1.180"/>
    </reaction>
</comment>
<keyword evidence="3 9" id="KW-0808">Transferase</keyword>
<dbReference type="UniPathway" id="UPA00094"/>
<feature type="active site" evidence="9">
    <location>
        <position position="112"/>
    </location>
</feature>
<dbReference type="NCBIfam" id="NF006829">
    <property type="entry name" value="PRK09352.1"/>
    <property type="match status" value="1"/>
</dbReference>
<keyword evidence="5 9" id="KW-0443">Lipid metabolism</keyword>
<evidence type="ECO:0000256" key="5">
    <source>
        <dbReference type="ARBA" id="ARBA00023098"/>
    </source>
</evidence>
<gene>
    <name evidence="9" type="primary">fabH</name>
    <name evidence="12" type="ORF">RU97_GL002586</name>
</gene>
<dbReference type="NCBIfam" id="TIGR00747">
    <property type="entry name" value="fabH"/>
    <property type="match status" value="1"/>
</dbReference>
<comment type="subunit">
    <text evidence="9">Homodimer.</text>
</comment>
<feature type="domain" description="Beta-ketoacyl-[acyl-carrier-protein] synthase III N-terminal" evidence="11">
    <location>
        <begin position="106"/>
        <end position="182"/>
    </location>
</feature>
<dbReference type="AlphaFoldDB" id="A0A1L8RCV3"/>
<evidence type="ECO:0000256" key="6">
    <source>
        <dbReference type="ARBA" id="ARBA00023160"/>
    </source>
</evidence>
<evidence type="ECO:0000256" key="4">
    <source>
        <dbReference type="ARBA" id="ARBA00022832"/>
    </source>
</evidence>